<dbReference type="Pfam" id="PF13545">
    <property type="entry name" value="HTH_Crp_2"/>
    <property type="match status" value="1"/>
</dbReference>
<dbReference type="SUPFAM" id="SSF51206">
    <property type="entry name" value="cAMP-binding domain-like"/>
    <property type="match status" value="1"/>
</dbReference>
<comment type="caution">
    <text evidence="6">The sequence shown here is derived from an EMBL/GenBank/DDBJ whole genome shotgun (WGS) entry which is preliminary data.</text>
</comment>
<dbReference type="InterPro" id="IPR018490">
    <property type="entry name" value="cNMP-bd_dom_sf"/>
</dbReference>
<evidence type="ECO:0000256" key="3">
    <source>
        <dbReference type="ARBA" id="ARBA00023163"/>
    </source>
</evidence>
<feature type="domain" description="HTH crp-type" evidence="5">
    <location>
        <begin position="165"/>
        <end position="239"/>
    </location>
</feature>
<dbReference type="SUPFAM" id="SSF46785">
    <property type="entry name" value="Winged helix' DNA-binding domain"/>
    <property type="match status" value="1"/>
</dbReference>
<dbReference type="Gene3D" id="2.60.120.10">
    <property type="entry name" value="Jelly Rolls"/>
    <property type="match status" value="1"/>
</dbReference>
<dbReference type="InterPro" id="IPR012318">
    <property type="entry name" value="HTH_CRP"/>
</dbReference>
<dbReference type="EMBL" id="MLCO01000021">
    <property type="protein sequence ID" value="ONG58162.1"/>
    <property type="molecule type" value="Genomic_DNA"/>
</dbReference>
<dbReference type="GO" id="GO:0003677">
    <property type="term" value="F:DNA binding"/>
    <property type="evidence" value="ECO:0007669"/>
    <property type="project" value="UniProtKB-KW"/>
</dbReference>
<evidence type="ECO:0000256" key="2">
    <source>
        <dbReference type="ARBA" id="ARBA00023125"/>
    </source>
</evidence>
<dbReference type="OrthoDB" id="7584044at2"/>
<dbReference type="AlphaFoldDB" id="A0A1V2H6W8"/>
<accession>A0A1V2H6W8</accession>
<sequence>MLPVRLHPGGSEGPPPGAEAQPLQRRLGRLASLSPAEMAMIAEACRGPLRELPARGEIHPEGACPPPAALVSGWACRIRMLADGRRQIVAFLLPGDLIGRPPPCLPAPCAALALTRVLLADAQPLFAAGFTEHPPTQTGLGRALRAAELQEEVLLRDQVVRLGRQTAYERLASLLLELRQRLETAGLAQQRGFALPLTQEVLADALGLSVVHVNRTVQQMRRDRLIELRGGQVIILQPEALRSVADWQDIPGLRD</sequence>
<organism evidence="6 7">
    <name type="scientific">Teichococcus deserti</name>
    <dbReference type="NCBI Taxonomy" id="1817963"/>
    <lineage>
        <taxon>Bacteria</taxon>
        <taxon>Pseudomonadati</taxon>
        <taxon>Pseudomonadota</taxon>
        <taxon>Alphaproteobacteria</taxon>
        <taxon>Acetobacterales</taxon>
        <taxon>Roseomonadaceae</taxon>
        <taxon>Roseomonas</taxon>
    </lineage>
</organism>
<dbReference type="RefSeq" id="WP_076955989.1">
    <property type="nucleotide sequence ID" value="NZ_MLCO01000021.1"/>
</dbReference>
<evidence type="ECO:0000256" key="4">
    <source>
        <dbReference type="SAM" id="MobiDB-lite"/>
    </source>
</evidence>
<reference evidence="6 7" key="1">
    <citation type="submission" date="2016-10" db="EMBL/GenBank/DDBJ databases">
        <title>Draft Genome sequence of Roseomonas sp. strain M3.</title>
        <authorList>
            <person name="Subhash Y."/>
            <person name="Lee S."/>
        </authorList>
    </citation>
    <scope>NUCLEOTIDE SEQUENCE [LARGE SCALE GENOMIC DNA]</scope>
    <source>
        <strain evidence="6 7">M3</strain>
    </source>
</reference>
<evidence type="ECO:0000259" key="5">
    <source>
        <dbReference type="PROSITE" id="PS51063"/>
    </source>
</evidence>
<dbReference type="InterPro" id="IPR036388">
    <property type="entry name" value="WH-like_DNA-bd_sf"/>
</dbReference>
<proteinExistence type="predicted"/>
<keyword evidence="1" id="KW-0805">Transcription regulation</keyword>
<dbReference type="Gene3D" id="1.10.10.10">
    <property type="entry name" value="Winged helix-like DNA-binding domain superfamily/Winged helix DNA-binding domain"/>
    <property type="match status" value="1"/>
</dbReference>
<keyword evidence="3" id="KW-0804">Transcription</keyword>
<dbReference type="SMART" id="SM00419">
    <property type="entry name" value="HTH_CRP"/>
    <property type="match status" value="1"/>
</dbReference>
<dbReference type="InterPro" id="IPR036390">
    <property type="entry name" value="WH_DNA-bd_sf"/>
</dbReference>
<evidence type="ECO:0000256" key="1">
    <source>
        <dbReference type="ARBA" id="ARBA00023015"/>
    </source>
</evidence>
<dbReference type="Proteomes" id="UP000188879">
    <property type="component" value="Unassembled WGS sequence"/>
</dbReference>
<evidence type="ECO:0000313" key="7">
    <source>
        <dbReference type="Proteomes" id="UP000188879"/>
    </source>
</evidence>
<keyword evidence="2" id="KW-0238">DNA-binding</keyword>
<keyword evidence="7" id="KW-1185">Reference proteome</keyword>
<dbReference type="PROSITE" id="PS51063">
    <property type="entry name" value="HTH_CRP_2"/>
    <property type="match status" value="1"/>
</dbReference>
<evidence type="ECO:0000313" key="6">
    <source>
        <dbReference type="EMBL" id="ONG58162.1"/>
    </source>
</evidence>
<dbReference type="InterPro" id="IPR014710">
    <property type="entry name" value="RmlC-like_jellyroll"/>
</dbReference>
<name>A0A1V2H6W8_9PROT</name>
<dbReference type="GO" id="GO:0006355">
    <property type="term" value="P:regulation of DNA-templated transcription"/>
    <property type="evidence" value="ECO:0007669"/>
    <property type="project" value="InterPro"/>
</dbReference>
<feature type="region of interest" description="Disordered" evidence="4">
    <location>
        <begin position="1"/>
        <end position="22"/>
    </location>
</feature>
<gene>
    <name evidence="6" type="ORF">BKE38_03475</name>
</gene>
<protein>
    <recommendedName>
        <fullName evidence="5">HTH crp-type domain-containing protein</fullName>
    </recommendedName>
</protein>